<evidence type="ECO:0000313" key="8">
    <source>
        <dbReference type="Proteomes" id="UP000198862"/>
    </source>
</evidence>
<dbReference type="Proteomes" id="UP000198862">
    <property type="component" value="Unassembled WGS sequence"/>
</dbReference>
<dbReference type="EMBL" id="FOLO01000080">
    <property type="protein sequence ID" value="SFD64981.1"/>
    <property type="molecule type" value="Genomic_DNA"/>
</dbReference>
<keyword evidence="4" id="KW-0812">Transmembrane</keyword>
<accession>A0A1I1U284</accession>
<evidence type="ECO:0000256" key="5">
    <source>
        <dbReference type="ARBA" id="ARBA00023136"/>
    </source>
</evidence>
<dbReference type="SUPFAM" id="SSF56935">
    <property type="entry name" value="Porins"/>
    <property type="match status" value="1"/>
</dbReference>
<dbReference type="InterPro" id="IPR039426">
    <property type="entry name" value="TonB-dep_rcpt-like"/>
</dbReference>
<dbReference type="STRING" id="1123010.SAMN02745724_05088"/>
<comment type="subcellular location">
    <subcellularLocation>
        <location evidence="1">Cell outer membrane</location>
        <topology evidence="1">Multi-pass membrane protein</topology>
    </subcellularLocation>
</comment>
<evidence type="ECO:0000256" key="1">
    <source>
        <dbReference type="ARBA" id="ARBA00004571"/>
    </source>
</evidence>
<proteinExistence type="predicted"/>
<keyword evidence="3" id="KW-1134">Transmembrane beta strand</keyword>
<sequence length="102" mass="11441">MAATYQVKSIKGLSIGMNMRWQDDISRVQVTAGKSPTGQDVVTYQDAYSVINLMAKYDINEKISISVNANNVTDEKYLNSLYWAQGYYGAPVNYSATLTWQL</sequence>
<dbReference type="Gene3D" id="2.40.170.20">
    <property type="entry name" value="TonB-dependent receptor, beta-barrel domain"/>
    <property type="match status" value="1"/>
</dbReference>
<protein>
    <submittedName>
        <fullName evidence="7">TonB dependent receptor</fullName>
    </submittedName>
</protein>
<gene>
    <name evidence="7" type="ORF">SAMN02745724_05088</name>
</gene>
<keyword evidence="6" id="KW-0998">Cell outer membrane</keyword>
<dbReference type="PANTHER" id="PTHR32552:SF74">
    <property type="entry name" value="HYDROXAMATE SIDEROPHORE RECEPTOR FHUE"/>
    <property type="match status" value="1"/>
</dbReference>
<evidence type="ECO:0000256" key="2">
    <source>
        <dbReference type="ARBA" id="ARBA00022448"/>
    </source>
</evidence>
<keyword evidence="8" id="KW-1185">Reference proteome</keyword>
<organism evidence="7 8">
    <name type="scientific">Pseudoalteromonas denitrificans DSM 6059</name>
    <dbReference type="NCBI Taxonomy" id="1123010"/>
    <lineage>
        <taxon>Bacteria</taxon>
        <taxon>Pseudomonadati</taxon>
        <taxon>Pseudomonadota</taxon>
        <taxon>Gammaproteobacteria</taxon>
        <taxon>Alteromonadales</taxon>
        <taxon>Pseudoalteromonadaceae</taxon>
        <taxon>Pseudoalteromonas</taxon>
    </lineage>
</organism>
<dbReference type="GO" id="GO:0015344">
    <property type="term" value="F:siderophore uptake transmembrane transporter activity"/>
    <property type="evidence" value="ECO:0007669"/>
    <property type="project" value="TreeGrafter"/>
</dbReference>
<keyword evidence="2" id="KW-0813">Transport</keyword>
<reference evidence="7 8" key="1">
    <citation type="submission" date="2016-10" db="EMBL/GenBank/DDBJ databases">
        <authorList>
            <person name="de Groot N.N."/>
        </authorList>
    </citation>
    <scope>NUCLEOTIDE SEQUENCE [LARGE SCALE GENOMIC DNA]</scope>
    <source>
        <strain evidence="7 8">DSM 6059</strain>
    </source>
</reference>
<keyword evidence="7" id="KW-0675">Receptor</keyword>
<evidence type="ECO:0000256" key="3">
    <source>
        <dbReference type="ARBA" id="ARBA00022452"/>
    </source>
</evidence>
<dbReference type="PANTHER" id="PTHR32552">
    <property type="entry name" value="FERRICHROME IRON RECEPTOR-RELATED"/>
    <property type="match status" value="1"/>
</dbReference>
<name>A0A1I1U284_9GAMM</name>
<keyword evidence="5" id="KW-0472">Membrane</keyword>
<dbReference type="GO" id="GO:0009279">
    <property type="term" value="C:cell outer membrane"/>
    <property type="evidence" value="ECO:0007669"/>
    <property type="project" value="UniProtKB-SubCell"/>
</dbReference>
<dbReference type="InterPro" id="IPR036942">
    <property type="entry name" value="Beta-barrel_TonB_sf"/>
</dbReference>
<dbReference type="AlphaFoldDB" id="A0A1I1U284"/>
<evidence type="ECO:0000313" key="7">
    <source>
        <dbReference type="EMBL" id="SFD64981.1"/>
    </source>
</evidence>
<evidence type="ECO:0000256" key="6">
    <source>
        <dbReference type="ARBA" id="ARBA00023237"/>
    </source>
</evidence>
<evidence type="ECO:0000256" key="4">
    <source>
        <dbReference type="ARBA" id="ARBA00022692"/>
    </source>
</evidence>